<evidence type="ECO:0000256" key="3">
    <source>
        <dbReference type="ARBA" id="ARBA00022833"/>
    </source>
</evidence>
<evidence type="ECO:0000256" key="2">
    <source>
        <dbReference type="ARBA" id="ARBA00022723"/>
    </source>
</evidence>
<keyword evidence="3" id="KW-0862">Zinc</keyword>
<dbReference type="HOGENOM" id="CLU_038839_0_0_1"/>
<dbReference type="PANTHER" id="PTHR33337">
    <property type="entry name" value="GFA DOMAIN-CONTAINING PROTEIN"/>
    <property type="match status" value="1"/>
</dbReference>
<feature type="domain" description="CENP-V/GFA" evidence="5">
    <location>
        <begin position="1"/>
        <end position="125"/>
    </location>
</feature>
<evidence type="ECO:0000259" key="5">
    <source>
        <dbReference type="PROSITE" id="PS51891"/>
    </source>
</evidence>
<feature type="domain" description="CENP-V/GFA" evidence="5">
    <location>
        <begin position="181"/>
        <end position="316"/>
    </location>
</feature>
<keyword evidence="2" id="KW-0479">Metal-binding</keyword>
<dbReference type="PANTHER" id="PTHR33337:SF40">
    <property type="entry name" value="CENP-V_GFA DOMAIN-CONTAINING PROTEIN-RELATED"/>
    <property type="match status" value="1"/>
</dbReference>
<dbReference type="EMBL" id="KN846962">
    <property type="protein sequence ID" value="KIW63357.1"/>
    <property type="molecule type" value="Genomic_DNA"/>
</dbReference>
<evidence type="ECO:0000256" key="4">
    <source>
        <dbReference type="ARBA" id="ARBA00023239"/>
    </source>
</evidence>
<organism evidence="6 7">
    <name type="scientific">Phialophora macrospora</name>
    <dbReference type="NCBI Taxonomy" id="1851006"/>
    <lineage>
        <taxon>Eukaryota</taxon>
        <taxon>Fungi</taxon>
        <taxon>Dikarya</taxon>
        <taxon>Ascomycota</taxon>
        <taxon>Pezizomycotina</taxon>
        <taxon>Eurotiomycetes</taxon>
        <taxon>Chaetothyriomycetidae</taxon>
        <taxon>Chaetothyriales</taxon>
        <taxon>Herpotrichiellaceae</taxon>
        <taxon>Phialophora</taxon>
    </lineage>
</organism>
<dbReference type="Proteomes" id="UP000054266">
    <property type="component" value="Unassembled WGS sequence"/>
</dbReference>
<dbReference type="GO" id="GO:0016846">
    <property type="term" value="F:carbon-sulfur lyase activity"/>
    <property type="evidence" value="ECO:0007669"/>
    <property type="project" value="InterPro"/>
</dbReference>
<dbReference type="STRING" id="5601.A0A0D2DLU6"/>
<dbReference type="InterPro" id="IPR011057">
    <property type="entry name" value="Mss4-like_sf"/>
</dbReference>
<keyword evidence="7" id="KW-1185">Reference proteome</keyword>
<accession>A0A0D2DLU6</accession>
<name>A0A0D2DLU6_9EURO</name>
<dbReference type="SUPFAM" id="SSF51316">
    <property type="entry name" value="Mss4-like"/>
    <property type="match status" value="2"/>
</dbReference>
<keyword evidence="4" id="KW-0456">Lyase</keyword>
<evidence type="ECO:0000313" key="6">
    <source>
        <dbReference type="EMBL" id="KIW63357.1"/>
    </source>
</evidence>
<protein>
    <recommendedName>
        <fullName evidence="5">CENP-V/GFA domain-containing protein</fullName>
    </recommendedName>
</protein>
<dbReference type="Pfam" id="PF04828">
    <property type="entry name" value="GFA"/>
    <property type="match status" value="2"/>
</dbReference>
<proteinExistence type="inferred from homology"/>
<evidence type="ECO:0000256" key="1">
    <source>
        <dbReference type="ARBA" id="ARBA00005495"/>
    </source>
</evidence>
<dbReference type="PROSITE" id="PS51891">
    <property type="entry name" value="CENP_V_GFA"/>
    <property type="match status" value="2"/>
</dbReference>
<dbReference type="AlphaFoldDB" id="A0A0D2DLU6"/>
<sequence length="368" mass="40740">MESTVKVECHCGLTSFALSIPSSSFPLKASICHCRSCRHTTGQLFATWAVIPLPLPADILESGNLVKYLVSTCDRWSCKRCGASVVNVDRASDPHEWEVATGALNFDDARGLEGRLNRVQLWVEDVKGDGGAVGWINKGRLEGMDRHWKSRGSQMVSDKAVKELMTPQARVAGDGDDNERLPVRCRCQTVKFEIKRPEKNYNGGTGKFAACLDACNSCRAVTGFEVTSWAVVPRDRIVVDPSLNTFLEDRSKLGHYQTSSNTSRYFCVKCGAAAFYHRHGTDTIGIATGLLDFKIEGVVRVEAWLDWQKVSREQWADESTWSPELVWFQEDAVDAQFVGGVAEGMNSWEKEKGNLKSTLSDLFSAVSV</sequence>
<dbReference type="Gene3D" id="3.90.1590.10">
    <property type="entry name" value="glutathione-dependent formaldehyde- activating enzyme (gfa)"/>
    <property type="match status" value="2"/>
</dbReference>
<evidence type="ECO:0000313" key="7">
    <source>
        <dbReference type="Proteomes" id="UP000054266"/>
    </source>
</evidence>
<dbReference type="GO" id="GO:0046872">
    <property type="term" value="F:metal ion binding"/>
    <property type="evidence" value="ECO:0007669"/>
    <property type="project" value="UniProtKB-KW"/>
</dbReference>
<reference evidence="6 7" key="1">
    <citation type="submission" date="2015-01" db="EMBL/GenBank/DDBJ databases">
        <title>The Genome Sequence of Capronia semiimmersa CBS27337.</title>
        <authorList>
            <consortium name="The Broad Institute Genomics Platform"/>
            <person name="Cuomo C."/>
            <person name="de Hoog S."/>
            <person name="Gorbushina A."/>
            <person name="Stielow B."/>
            <person name="Teixiera M."/>
            <person name="Abouelleil A."/>
            <person name="Chapman S.B."/>
            <person name="Priest M."/>
            <person name="Young S.K."/>
            <person name="Wortman J."/>
            <person name="Nusbaum C."/>
            <person name="Birren B."/>
        </authorList>
    </citation>
    <scope>NUCLEOTIDE SEQUENCE [LARGE SCALE GENOMIC DNA]</scope>
    <source>
        <strain evidence="6 7">CBS 27337</strain>
    </source>
</reference>
<dbReference type="InterPro" id="IPR006913">
    <property type="entry name" value="CENP-V/GFA"/>
</dbReference>
<comment type="similarity">
    <text evidence="1">Belongs to the Gfa family.</text>
</comment>
<gene>
    <name evidence="6" type="ORF">PV04_10208</name>
</gene>